<evidence type="ECO:0000259" key="7">
    <source>
        <dbReference type="Pfam" id="PF04542"/>
    </source>
</evidence>
<dbReference type="InterPro" id="IPR013324">
    <property type="entry name" value="RNA_pol_sigma_r3/r4-like"/>
</dbReference>
<dbReference type="Gene3D" id="1.10.1740.10">
    <property type="match status" value="1"/>
</dbReference>
<evidence type="ECO:0000313" key="9">
    <source>
        <dbReference type="EMBL" id="QDU47131.1"/>
    </source>
</evidence>
<dbReference type="GO" id="GO:0016987">
    <property type="term" value="F:sigma factor activity"/>
    <property type="evidence" value="ECO:0007669"/>
    <property type="project" value="UniProtKB-KW"/>
</dbReference>
<dbReference type="NCBIfam" id="TIGR02937">
    <property type="entry name" value="sigma70-ECF"/>
    <property type="match status" value="1"/>
</dbReference>
<dbReference type="GO" id="GO:0003677">
    <property type="term" value="F:DNA binding"/>
    <property type="evidence" value="ECO:0007669"/>
    <property type="project" value="UniProtKB-KW"/>
</dbReference>
<reference evidence="9 10" key="1">
    <citation type="submission" date="2019-02" db="EMBL/GenBank/DDBJ databases">
        <title>Deep-cultivation of Planctomycetes and their phenomic and genomic characterization uncovers novel biology.</title>
        <authorList>
            <person name="Wiegand S."/>
            <person name="Jogler M."/>
            <person name="Boedeker C."/>
            <person name="Pinto D."/>
            <person name="Vollmers J."/>
            <person name="Rivas-Marin E."/>
            <person name="Kohn T."/>
            <person name="Peeters S.H."/>
            <person name="Heuer A."/>
            <person name="Rast P."/>
            <person name="Oberbeckmann S."/>
            <person name="Bunk B."/>
            <person name="Jeske O."/>
            <person name="Meyerdierks A."/>
            <person name="Storesund J.E."/>
            <person name="Kallscheuer N."/>
            <person name="Luecker S."/>
            <person name="Lage O.M."/>
            <person name="Pohl T."/>
            <person name="Merkel B.J."/>
            <person name="Hornburger P."/>
            <person name="Mueller R.-W."/>
            <person name="Bruemmer F."/>
            <person name="Labrenz M."/>
            <person name="Spormann A.M."/>
            <person name="Op den Camp H."/>
            <person name="Overmann J."/>
            <person name="Amann R."/>
            <person name="Jetten M.S.M."/>
            <person name="Mascher T."/>
            <person name="Medema M.H."/>
            <person name="Devos D.P."/>
            <person name="Kaster A.-K."/>
            <person name="Ovreas L."/>
            <person name="Rohde M."/>
            <person name="Galperin M.Y."/>
            <person name="Jogler C."/>
        </authorList>
    </citation>
    <scope>NUCLEOTIDE SEQUENCE [LARGE SCALE GENOMIC DNA]</scope>
    <source>
        <strain evidence="9 10">Mal52</strain>
    </source>
</reference>
<dbReference type="InterPro" id="IPR013249">
    <property type="entry name" value="RNA_pol_sigma70_r4_t2"/>
</dbReference>
<sequence length="205" mass="23678">MWPDSDQTQELLRGAQQGDSAAVGQLLDRHREALRQMVRLRLDRKLAQRVDASDVVQDVLLEASRRLTRYLDDPKMPFHLWLRHLAKDHMIDAHRKHRVAERRSVDREQPMHRLGTGDQSSLDLAAQLRDQELTPAAATIRRELQERFLAALDELDEDDREIMLMRHIEQLSNSEVAQALDLSQPAAGMRYVRALRRLRTVLGGS</sequence>
<protein>
    <submittedName>
        <fullName evidence="9">RNA polymerase sigma factor CnrH</fullName>
    </submittedName>
</protein>
<dbReference type="AlphaFoldDB" id="A0A517ZXD0"/>
<dbReference type="Proteomes" id="UP000319383">
    <property type="component" value="Chromosome"/>
</dbReference>
<comment type="similarity">
    <text evidence="1">Belongs to the sigma-70 factor family. ECF subfamily.</text>
</comment>
<evidence type="ECO:0000256" key="5">
    <source>
        <dbReference type="ARBA" id="ARBA00023163"/>
    </source>
</evidence>
<dbReference type="Gene3D" id="1.10.10.10">
    <property type="entry name" value="Winged helix-like DNA-binding domain superfamily/Winged helix DNA-binding domain"/>
    <property type="match status" value="1"/>
</dbReference>
<dbReference type="PANTHER" id="PTHR43133">
    <property type="entry name" value="RNA POLYMERASE ECF-TYPE SIGMA FACTO"/>
    <property type="match status" value="1"/>
</dbReference>
<keyword evidence="4" id="KW-0238">DNA-binding</keyword>
<evidence type="ECO:0000256" key="3">
    <source>
        <dbReference type="ARBA" id="ARBA00023082"/>
    </source>
</evidence>
<dbReference type="CDD" id="cd06171">
    <property type="entry name" value="Sigma70_r4"/>
    <property type="match status" value="1"/>
</dbReference>
<evidence type="ECO:0000256" key="2">
    <source>
        <dbReference type="ARBA" id="ARBA00023015"/>
    </source>
</evidence>
<dbReference type="NCBIfam" id="TIGR02984">
    <property type="entry name" value="Sig-70_plancto1"/>
    <property type="match status" value="1"/>
</dbReference>
<feature type="compositionally biased region" description="Basic and acidic residues" evidence="6">
    <location>
        <begin position="101"/>
        <end position="111"/>
    </location>
</feature>
<dbReference type="Pfam" id="PF08281">
    <property type="entry name" value="Sigma70_r4_2"/>
    <property type="match status" value="1"/>
</dbReference>
<dbReference type="RefSeq" id="WP_145379818.1">
    <property type="nucleotide sequence ID" value="NZ_CAXBED010000048.1"/>
</dbReference>
<keyword evidence="2" id="KW-0805">Transcription regulation</keyword>
<dbReference type="InterPro" id="IPR014326">
    <property type="entry name" value="RNA_pol_sigma-70_Plancto"/>
</dbReference>
<proteinExistence type="inferred from homology"/>
<dbReference type="PANTHER" id="PTHR43133:SF8">
    <property type="entry name" value="RNA POLYMERASE SIGMA FACTOR HI_1459-RELATED"/>
    <property type="match status" value="1"/>
</dbReference>
<keyword evidence="10" id="KW-1185">Reference proteome</keyword>
<keyword evidence="3" id="KW-0731">Sigma factor</keyword>
<feature type="domain" description="RNA polymerase sigma-70 region 2" evidence="7">
    <location>
        <begin position="32"/>
        <end position="98"/>
    </location>
</feature>
<dbReference type="EMBL" id="CP036276">
    <property type="protein sequence ID" value="QDU47131.1"/>
    <property type="molecule type" value="Genomic_DNA"/>
</dbReference>
<evidence type="ECO:0000256" key="6">
    <source>
        <dbReference type="SAM" id="MobiDB-lite"/>
    </source>
</evidence>
<dbReference type="SUPFAM" id="SSF88946">
    <property type="entry name" value="Sigma2 domain of RNA polymerase sigma factors"/>
    <property type="match status" value="1"/>
</dbReference>
<gene>
    <name evidence="9" type="primary">cnrH_2</name>
    <name evidence="9" type="ORF">Mal52_56590</name>
</gene>
<dbReference type="InterPro" id="IPR036388">
    <property type="entry name" value="WH-like_DNA-bd_sf"/>
</dbReference>
<organism evidence="9 10">
    <name type="scientific">Symmachiella dynata</name>
    <dbReference type="NCBI Taxonomy" id="2527995"/>
    <lineage>
        <taxon>Bacteria</taxon>
        <taxon>Pseudomonadati</taxon>
        <taxon>Planctomycetota</taxon>
        <taxon>Planctomycetia</taxon>
        <taxon>Planctomycetales</taxon>
        <taxon>Planctomycetaceae</taxon>
        <taxon>Symmachiella</taxon>
    </lineage>
</organism>
<accession>A0A517ZXD0</accession>
<name>A0A517ZXD0_9PLAN</name>
<dbReference type="OrthoDB" id="276109at2"/>
<feature type="region of interest" description="Disordered" evidence="6">
    <location>
        <begin position="100"/>
        <end position="119"/>
    </location>
</feature>
<evidence type="ECO:0000313" key="10">
    <source>
        <dbReference type="Proteomes" id="UP000319383"/>
    </source>
</evidence>
<dbReference type="InterPro" id="IPR013325">
    <property type="entry name" value="RNA_pol_sigma_r2"/>
</dbReference>
<feature type="domain" description="RNA polymerase sigma factor 70 region 4 type 2" evidence="8">
    <location>
        <begin position="146"/>
        <end position="198"/>
    </location>
</feature>
<evidence type="ECO:0000259" key="8">
    <source>
        <dbReference type="Pfam" id="PF08281"/>
    </source>
</evidence>
<dbReference type="Pfam" id="PF04542">
    <property type="entry name" value="Sigma70_r2"/>
    <property type="match status" value="1"/>
</dbReference>
<evidence type="ECO:0000256" key="1">
    <source>
        <dbReference type="ARBA" id="ARBA00010641"/>
    </source>
</evidence>
<dbReference type="InterPro" id="IPR014284">
    <property type="entry name" value="RNA_pol_sigma-70_dom"/>
</dbReference>
<dbReference type="KEGG" id="sdyn:Mal52_56590"/>
<dbReference type="GO" id="GO:0006352">
    <property type="term" value="P:DNA-templated transcription initiation"/>
    <property type="evidence" value="ECO:0007669"/>
    <property type="project" value="InterPro"/>
</dbReference>
<dbReference type="InterPro" id="IPR007627">
    <property type="entry name" value="RNA_pol_sigma70_r2"/>
</dbReference>
<dbReference type="InterPro" id="IPR039425">
    <property type="entry name" value="RNA_pol_sigma-70-like"/>
</dbReference>
<keyword evidence="5" id="KW-0804">Transcription</keyword>
<evidence type="ECO:0000256" key="4">
    <source>
        <dbReference type="ARBA" id="ARBA00023125"/>
    </source>
</evidence>
<dbReference type="SUPFAM" id="SSF88659">
    <property type="entry name" value="Sigma3 and sigma4 domains of RNA polymerase sigma factors"/>
    <property type="match status" value="1"/>
</dbReference>